<dbReference type="PANTHER" id="PTHR22870">
    <property type="entry name" value="REGULATOR OF CHROMOSOME CONDENSATION"/>
    <property type="match status" value="1"/>
</dbReference>
<evidence type="ECO:0000313" key="3">
    <source>
        <dbReference type="EMBL" id="RHW67146.1"/>
    </source>
</evidence>
<evidence type="ECO:0000313" key="4">
    <source>
        <dbReference type="Proteomes" id="UP000266743"/>
    </source>
</evidence>
<dbReference type="InterPro" id="IPR051210">
    <property type="entry name" value="Ub_ligase/GEF_domain"/>
</dbReference>
<dbReference type="PANTHER" id="PTHR22870:SF466">
    <property type="entry name" value="ANKYRIN REPEAT-CONTAINING PROTEIN"/>
    <property type="match status" value="1"/>
</dbReference>
<accession>A0A3L6KTA9</accession>
<dbReference type="Proteomes" id="UP000266743">
    <property type="component" value="Unassembled WGS sequence"/>
</dbReference>
<name>A0A3L6KTA9_9TRYP</name>
<dbReference type="AlphaFoldDB" id="A0A3L6KTA9"/>
<comment type="caution">
    <text evidence="3">The sequence shown here is derived from an EMBL/GenBank/DDBJ whole genome shotgun (WGS) entry which is preliminary data.</text>
</comment>
<dbReference type="InterPro" id="IPR000408">
    <property type="entry name" value="Reg_chr_condens"/>
</dbReference>
<dbReference type="SUPFAM" id="SSF50985">
    <property type="entry name" value="RCC1/BLIP-II"/>
    <property type="match status" value="1"/>
</dbReference>
<evidence type="ECO:0000256" key="1">
    <source>
        <dbReference type="ARBA" id="ARBA00022737"/>
    </source>
</evidence>
<gene>
    <name evidence="3" type="ORF">DPX39_000036300</name>
</gene>
<proteinExistence type="predicted"/>
<feature type="repeat" description="RCC1" evidence="2">
    <location>
        <begin position="82"/>
        <end position="135"/>
    </location>
</feature>
<dbReference type="Pfam" id="PF00415">
    <property type="entry name" value="RCC1"/>
    <property type="match status" value="1"/>
</dbReference>
<dbReference type="Gene3D" id="2.130.10.30">
    <property type="entry name" value="Regulator of chromosome condensation 1/beta-lactamase-inhibitor protein II"/>
    <property type="match status" value="2"/>
</dbReference>
<dbReference type="InterPro" id="IPR009091">
    <property type="entry name" value="RCC1/BLIP-II"/>
</dbReference>
<feature type="repeat" description="RCC1" evidence="2">
    <location>
        <begin position="22"/>
        <end position="82"/>
    </location>
</feature>
<organism evidence="3 4">
    <name type="scientific">Trypanosoma brucei equiperdum</name>
    <dbReference type="NCBI Taxonomy" id="630700"/>
    <lineage>
        <taxon>Eukaryota</taxon>
        <taxon>Discoba</taxon>
        <taxon>Euglenozoa</taxon>
        <taxon>Kinetoplastea</taxon>
        <taxon>Metakinetoplastina</taxon>
        <taxon>Trypanosomatida</taxon>
        <taxon>Trypanosomatidae</taxon>
        <taxon>Trypanosoma</taxon>
    </lineage>
</organism>
<protein>
    <submittedName>
        <fullName evidence="3">Regulator of chromatin condensation</fullName>
    </submittedName>
</protein>
<evidence type="ECO:0000256" key="2">
    <source>
        <dbReference type="PROSITE-ProRule" id="PRU00235"/>
    </source>
</evidence>
<sequence length="560" mass="60164">MEERVSCVTENTPEPTETATSTVIAVCGCGNDGRLGIGISDTQYKVVLIPFFLGSADSDGRPLGNIRTVRVGGYHNFVITTEGVYGWGLNENGQLGMGRGSPACVSVPTRIPFFDGKNTKDIVCGAYHTFAWTEDGLYACGKNEDGQLGLPCDDGLFSFTLVLSALQVNGDASNAADQCGGRGDAAGAYGLLKRGQLTHVSCGTHHTLLALRDATLATGEADDSVAQHRSHPLLVLAAGKGDFGELGYDGDMWSILQAKAKTMQSALQNAARKTQGVDPMETEASACIDDKERQWKPKKQRRAAFSSERFQPVGLPVLLECLSTQAGTGSLEVVDLQAMHLHSAVTVRCKSAPGDGSCDTDHVRTFHWGCYYCNEVEDDASSVPREEAEAVTLHAGNEIMFRYHKAPQLLTEIEVMGSGLIGLGEEDSFSKTWVPLPLPSDAEPVNCVHNIVGREHFLIQLDNTTVVGFGDNMHGQLGAGKTKDSLILPTVILRTGSVLMCPAGVSGVDLTVRWKVERVNDTLCGVRHSLFVLEVSSFIVNTFANGPWRKWKNVDPATLC</sequence>
<keyword evidence="1" id="KW-0677">Repeat</keyword>
<dbReference type="EMBL" id="QSBY01000015">
    <property type="protein sequence ID" value="RHW67146.1"/>
    <property type="molecule type" value="Genomic_DNA"/>
</dbReference>
<dbReference type="PROSITE" id="PS50012">
    <property type="entry name" value="RCC1_3"/>
    <property type="match status" value="2"/>
</dbReference>
<dbReference type="PROSITE" id="PS51257">
    <property type="entry name" value="PROKAR_LIPOPROTEIN"/>
    <property type="match status" value="1"/>
</dbReference>
<reference evidence="3 4" key="1">
    <citation type="submission" date="2018-09" db="EMBL/GenBank/DDBJ databases">
        <title>whole genome sequence of T. equiperdum IVM-t1 strain.</title>
        <authorList>
            <person name="Suganuma K."/>
        </authorList>
    </citation>
    <scope>NUCLEOTIDE SEQUENCE [LARGE SCALE GENOMIC DNA]</scope>
    <source>
        <strain evidence="3 4">IVM-t1</strain>
    </source>
</reference>